<evidence type="ECO:0008006" key="6">
    <source>
        <dbReference type="Google" id="ProtNLM"/>
    </source>
</evidence>
<dbReference type="GO" id="GO:0005975">
    <property type="term" value="P:carbohydrate metabolic process"/>
    <property type="evidence" value="ECO:0007669"/>
    <property type="project" value="InterPro"/>
</dbReference>
<reference evidence="5" key="1">
    <citation type="journal article" date="2017" name="Genome Biol.">
        <title>Comparative genomics reveals high biological diversity and specific adaptations in the industrially and medically important fungal genus Aspergillus.</title>
        <authorList>
            <person name="de Vries R.P."/>
            <person name="Riley R."/>
            <person name="Wiebenga A."/>
            <person name="Aguilar-Osorio G."/>
            <person name="Amillis S."/>
            <person name="Uchima C.A."/>
            <person name="Anderluh G."/>
            <person name="Asadollahi M."/>
            <person name="Askin M."/>
            <person name="Barry K."/>
            <person name="Battaglia E."/>
            <person name="Bayram O."/>
            <person name="Benocci T."/>
            <person name="Braus-Stromeyer S.A."/>
            <person name="Caldana C."/>
            <person name="Canovas D."/>
            <person name="Cerqueira G.C."/>
            <person name="Chen F."/>
            <person name="Chen W."/>
            <person name="Choi C."/>
            <person name="Clum A."/>
            <person name="Dos Santos R.A."/>
            <person name="Damasio A.R."/>
            <person name="Diallinas G."/>
            <person name="Emri T."/>
            <person name="Fekete E."/>
            <person name="Flipphi M."/>
            <person name="Freyberg S."/>
            <person name="Gallo A."/>
            <person name="Gournas C."/>
            <person name="Habgood R."/>
            <person name="Hainaut M."/>
            <person name="Harispe M.L."/>
            <person name="Henrissat B."/>
            <person name="Hilden K.S."/>
            <person name="Hope R."/>
            <person name="Hossain A."/>
            <person name="Karabika E."/>
            <person name="Karaffa L."/>
            <person name="Karanyi Z."/>
            <person name="Krasevec N."/>
            <person name="Kuo A."/>
            <person name="Kusch H."/>
            <person name="LaButti K."/>
            <person name="Lagendijk E.L."/>
            <person name="Lapidus A."/>
            <person name="Levasseur A."/>
            <person name="Lindquist E."/>
            <person name="Lipzen A."/>
            <person name="Logrieco A.F."/>
            <person name="MacCabe A."/>
            <person name="Maekelae M.R."/>
            <person name="Malavazi I."/>
            <person name="Melin P."/>
            <person name="Meyer V."/>
            <person name="Mielnichuk N."/>
            <person name="Miskei M."/>
            <person name="Molnar A.P."/>
            <person name="Mule G."/>
            <person name="Ngan C.Y."/>
            <person name="Orejas M."/>
            <person name="Orosz E."/>
            <person name="Ouedraogo J.P."/>
            <person name="Overkamp K.M."/>
            <person name="Park H.-S."/>
            <person name="Perrone G."/>
            <person name="Piumi F."/>
            <person name="Punt P.J."/>
            <person name="Ram A.F."/>
            <person name="Ramon A."/>
            <person name="Rauscher S."/>
            <person name="Record E."/>
            <person name="Riano-Pachon D.M."/>
            <person name="Robert V."/>
            <person name="Roehrig J."/>
            <person name="Ruller R."/>
            <person name="Salamov A."/>
            <person name="Salih N.S."/>
            <person name="Samson R.A."/>
            <person name="Sandor E."/>
            <person name="Sanguinetti M."/>
            <person name="Schuetze T."/>
            <person name="Sepcic K."/>
            <person name="Shelest E."/>
            <person name="Sherlock G."/>
            <person name="Sophianopoulou V."/>
            <person name="Squina F.M."/>
            <person name="Sun H."/>
            <person name="Susca A."/>
            <person name="Todd R.B."/>
            <person name="Tsang A."/>
            <person name="Unkles S.E."/>
            <person name="van de Wiele N."/>
            <person name="van Rossen-Uffink D."/>
            <person name="Oliveira J.V."/>
            <person name="Vesth T.C."/>
            <person name="Visser J."/>
            <person name="Yu J.-H."/>
            <person name="Zhou M."/>
            <person name="Andersen M.R."/>
            <person name="Archer D.B."/>
            <person name="Baker S.E."/>
            <person name="Benoit I."/>
            <person name="Brakhage A.A."/>
            <person name="Braus G.H."/>
            <person name="Fischer R."/>
            <person name="Frisvad J.C."/>
            <person name="Goldman G.H."/>
            <person name="Houbraken J."/>
            <person name="Oakley B."/>
            <person name="Pocsi I."/>
            <person name="Scazzocchio C."/>
            <person name="Seiboth B."/>
            <person name="vanKuyk P.A."/>
            <person name="Wortman J."/>
            <person name="Dyer P.S."/>
            <person name="Grigoriev I.V."/>
        </authorList>
    </citation>
    <scope>NUCLEOTIDE SEQUENCE [LARGE SCALE GENOMIC DNA]</scope>
    <source>
        <strain evidence="5">CBS 516.65</strain>
    </source>
</reference>
<name>A0A1L9V8U2_ASPGL</name>
<dbReference type="InterPro" id="IPR008928">
    <property type="entry name" value="6-hairpin_glycosidase_sf"/>
</dbReference>
<evidence type="ECO:0000259" key="2">
    <source>
        <dbReference type="Pfam" id="PF17389"/>
    </source>
</evidence>
<dbReference type="Proteomes" id="UP000184300">
    <property type="component" value="Unassembled WGS sequence"/>
</dbReference>
<dbReference type="GO" id="GO:0003824">
    <property type="term" value="F:catalytic activity"/>
    <property type="evidence" value="ECO:0007669"/>
    <property type="project" value="UniProtKB-ARBA"/>
</dbReference>
<dbReference type="SUPFAM" id="SSF48208">
    <property type="entry name" value="Six-hairpin glycosidases"/>
    <property type="match status" value="1"/>
</dbReference>
<dbReference type="PANTHER" id="PTHR34987:SF4">
    <property type="entry name" value="ALPHA-L-RHAMNOSIDASE C-TERMINAL DOMAIN-CONTAINING PROTEIN"/>
    <property type="match status" value="1"/>
</dbReference>
<dbReference type="Pfam" id="PF17389">
    <property type="entry name" value="Bac_rhamnosid6H"/>
    <property type="match status" value="1"/>
</dbReference>
<dbReference type="InterPro" id="IPR035398">
    <property type="entry name" value="Bac_rhamnosid_C"/>
</dbReference>
<dbReference type="RefSeq" id="XP_022396997.1">
    <property type="nucleotide sequence ID" value="XM_022545012.1"/>
</dbReference>
<dbReference type="PANTHER" id="PTHR34987">
    <property type="entry name" value="C, PUTATIVE (AFU_ORTHOLOGUE AFUA_3G02880)-RELATED"/>
    <property type="match status" value="1"/>
</dbReference>
<dbReference type="AlphaFoldDB" id="A0A1L9V8U2"/>
<dbReference type="OrthoDB" id="10036721at2759"/>
<feature type="signal peptide" evidence="1">
    <location>
        <begin position="1"/>
        <end position="21"/>
    </location>
</feature>
<dbReference type="Gene3D" id="2.60.420.10">
    <property type="entry name" value="Maltose phosphorylase, domain 3"/>
    <property type="match status" value="1"/>
</dbReference>
<proteinExistence type="predicted"/>
<evidence type="ECO:0000313" key="5">
    <source>
        <dbReference type="Proteomes" id="UP000184300"/>
    </source>
</evidence>
<accession>A0A1L9V8U2</accession>
<sequence length="863" mass="93803">MRLSWSSVWLWGCLLVSGIAAAQRETVVYPQKYQTSHRAANASSSTCITLSSSDAAAILDYGTEIGGFPVFDVQSVSGPVQVEAKYSESRVALDAPFADGPWTFSNGLSNTFRVETFNITEPGHVQSFLTQGGLRWQRLQLQSPQSTVKICRAGIRSANDRTAVDALPGHFECSNPLYNEIWALGPRTLQQACIANNTAPSTWEVTSDGVYLRGQQPAASVKGAPYANYTMSFRSKIVRGGTGWKVASGVTGYGPYFVLTSEYPPGFTFLNTNRTLVPPNTLVVGYGYNLVNQTTLTTGAVKHFPLSFNVTEGEWYNISTTINQTGYSVSINDHPAVFVALKHLQTPSVSIGGPSSLTSGTWAFGPYQDQIAYVKDVKVSAQNGTQLYQNPMTDESVLEEYGVMTNSESVCLDGAKRDRLVWSGDFTHTYRVITASTHRQDFLAGTLAYSLDRQAKSGVYEGFFSMSPTMGQSAEYTLIYNTFGILDYQMLFLNTFAGYYLDFADDTFLQKYWPQAKKGVNAVLPLVDSTSGLVVSQSIPGSFFLGPTNGTAPSALLVYTLQRMGRLAHIIGDTQTATNWTTTATHVSNAINCQLWNDKTGTYGESLTSLNASSITGTAWAILADVANTTQAQRSIAALSSLRLGIGYKESSSTSNTPNTQLSPNLSGFLLEALFQHSRSSTAPQNTTTEAISVLLNRLWPAMVNQDKYYTGTAWEYLDTVGRPGLDFYTSHAHPWGAAPTYVFTEYVLGIQSVTPGFREWAFRPALLDVGVSWAGGRVPTPFGAIRGDWTVDWARRYLEINVCTPRGAKGTVGLPLSVESYTVNGEERGVEGVGLEEKVGGGECANISVVLKWVSTAHDLKT</sequence>
<feature type="domain" description="Alpha-L-rhamnosidase C-terminal" evidence="3">
    <location>
        <begin position="750"/>
        <end position="826"/>
    </location>
</feature>
<evidence type="ECO:0000256" key="1">
    <source>
        <dbReference type="SAM" id="SignalP"/>
    </source>
</evidence>
<organism evidence="4 5">
    <name type="scientific">Aspergillus glaucus CBS 516.65</name>
    <dbReference type="NCBI Taxonomy" id="1160497"/>
    <lineage>
        <taxon>Eukaryota</taxon>
        <taxon>Fungi</taxon>
        <taxon>Dikarya</taxon>
        <taxon>Ascomycota</taxon>
        <taxon>Pezizomycotina</taxon>
        <taxon>Eurotiomycetes</taxon>
        <taxon>Eurotiomycetidae</taxon>
        <taxon>Eurotiales</taxon>
        <taxon>Aspergillaceae</taxon>
        <taxon>Aspergillus</taxon>
        <taxon>Aspergillus subgen. Aspergillus</taxon>
    </lineage>
</organism>
<gene>
    <name evidence="4" type="ORF">ASPGLDRAFT_39002</name>
</gene>
<protein>
    <recommendedName>
        <fullName evidence="6">Alpha-L-rhamnosidase C-terminal domain-containing protein</fullName>
    </recommendedName>
</protein>
<evidence type="ECO:0000259" key="3">
    <source>
        <dbReference type="Pfam" id="PF17390"/>
    </source>
</evidence>
<dbReference type="Gene3D" id="2.60.120.560">
    <property type="entry name" value="Exo-inulinase, domain 1"/>
    <property type="match status" value="1"/>
</dbReference>
<dbReference type="VEuPathDB" id="FungiDB:ASPGLDRAFT_39002"/>
<dbReference type="Pfam" id="PF17390">
    <property type="entry name" value="Bac_rhamnosid_C"/>
    <property type="match status" value="1"/>
</dbReference>
<keyword evidence="1" id="KW-0732">Signal</keyword>
<dbReference type="EMBL" id="KV878911">
    <property type="protein sequence ID" value="OJJ80299.1"/>
    <property type="molecule type" value="Genomic_DNA"/>
</dbReference>
<dbReference type="GeneID" id="34461273"/>
<dbReference type="InterPro" id="IPR012341">
    <property type="entry name" value="6hp_glycosidase-like_sf"/>
</dbReference>
<feature type="domain" description="Alpha-L-rhamnosidase six-hairpin glycosidase" evidence="2">
    <location>
        <begin position="401"/>
        <end position="634"/>
    </location>
</feature>
<feature type="chain" id="PRO_5012069687" description="Alpha-L-rhamnosidase C-terminal domain-containing protein" evidence="1">
    <location>
        <begin position="22"/>
        <end position="863"/>
    </location>
</feature>
<keyword evidence="5" id="KW-1185">Reference proteome</keyword>
<dbReference type="InterPro" id="IPR035396">
    <property type="entry name" value="Bac_rhamnosid6H"/>
</dbReference>
<dbReference type="Gene3D" id="1.50.10.10">
    <property type="match status" value="1"/>
</dbReference>
<dbReference type="STRING" id="1160497.A0A1L9V8U2"/>
<evidence type="ECO:0000313" key="4">
    <source>
        <dbReference type="EMBL" id="OJJ80299.1"/>
    </source>
</evidence>